<evidence type="ECO:0000313" key="1">
    <source>
        <dbReference type="EMBL" id="KAG8367525.1"/>
    </source>
</evidence>
<reference evidence="1" key="1">
    <citation type="submission" date="2019-10" db="EMBL/GenBank/DDBJ databases">
        <authorList>
            <person name="Zhang R."/>
            <person name="Pan Y."/>
            <person name="Wang J."/>
            <person name="Ma R."/>
            <person name="Yu S."/>
        </authorList>
    </citation>
    <scope>NUCLEOTIDE SEQUENCE</scope>
    <source>
        <strain evidence="1">LA-IB0</strain>
        <tissue evidence="1">Leaf</tissue>
    </source>
</reference>
<dbReference type="PANTHER" id="PTHR35121:SF4">
    <property type="entry name" value="SWIM-TYPE DOMAIN-CONTAINING PROTEIN"/>
    <property type="match status" value="1"/>
</dbReference>
<dbReference type="EMBL" id="WHWC01000016">
    <property type="protein sequence ID" value="KAG8367525.1"/>
    <property type="molecule type" value="Genomic_DNA"/>
</dbReference>
<evidence type="ECO:0000313" key="2">
    <source>
        <dbReference type="Proteomes" id="UP000826271"/>
    </source>
</evidence>
<gene>
    <name evidence="1" type="ORF">BUALT_Bualt16G0080900</name>
</gene>
<comment type="caution">
    <text evidence="1">The sequence shown here is derived from an EMBL/GenBank/DDBJ whole genome shotgun (WGS) entry which is preliminary data.</text>
</comment>
<dbReference type="Proteomes" id="UP000826271">
    <property type="component" value="Unassembled WGS sequence"/>
</dbReference>
<protein>
    <recommendedName>
        <fullName evidence="3">SWIM-type domain-containing protein</fullName>
    </recommendedName>
</protein>
<accession>A0AAV6WKM9</accession>
<dbReference type="PANTHER" id="PTHR35121">
    <property type="entry name" value="HOMEODOMAIN PROTEIN 8, PUTATIVE-RELATED"/>
    <property type="match status" value="1"/>
</dbReference>
<keyword evidence="2" id="KW-1185">Reference proteome</keyword>
<evidence type="ECO:0008006" key="3">
    <source>
        <dbReference type="Google" id="ProtNLM"/>
    </source>
</evidence>
<dbReference type="AlphaFoldDB" id="A0AAV6WKM9"/>
<organism evidence="1 2">
    <name type="scientific">Buddleja alternifolia</name>
    <dbReference type="NCBI Taxonomy" id="168488"/>
    <lineage>
        <taxon>Eukaryota</taxon>
        <taxon>Viridiplantae</taxon>
        <taxon>Streptophyta</taxon>
        <taxon>Embryophyta</taxon>
        <taxon>Tracheophyta</taxon>
        <taxon>Spermatophyta</taxon>
        <taxon>Magnoliopsida</taxon>
        <taxon>eudicotyledons</taxon>
        <taxon>Gunneridae</taxon>
        <taxon>Pentapetalae</taxon>
        <taxon>asterids</taxon>
        <taxon>lamiids</taxon>
        <taxon>Lamiales</taxon>
        <taxon>Scrophulariaceae</taxon>
        <taxon>Buddlejeae</taxon>
        <taxon>Buddleja</taxon>
    </lineage>
</organism>
<proteinExistence type="predicted"/>
<name>A0AAV6WKM9_9LAMI</name>
<sequence length="124" mass="13730">MSTVAANMMLRCVFDGSLSMCDMDIEQRPYHKNCKCALHKQKGKCTHAGSHLSIVSFLKREFGNNCSFSLSASTISSQSSYVRDSLSKSRESINENSGRSFGTPLGPDGFKEVCFLVYILVKLM</sequence>